<comment type="caution">
    <text evidence="2">The sequence shown here is derived from an EMBL/GenBank/DDBJ whole genome shotgun (WGS) entry which is preliminary data.</text>
</comment>
<feature type="transmembrane region" description="Helical" evidence="1">
    <location>
        <begin position="182"/>
        <end position="202"/>
    </location>
</feature>
<keyword evidence="1" id="KW-1133">Transmembrane helix</keyword>
<evidence type="ECO:0000313" key="2">
    <source>
        <dbReference type="EMBL" id="ESK91221.1"/>
    </source>
</evidence>
<sequence length="314" mass="36898">MAEPDTPYNMGNYNKDVIGYLVCVVRSDRDPDMQGYAVRLSAFVANVCIAILITWSEEEVRSSVSLVLLQIYTILLATAVSLIHHNLSIADAHFTLTITISPLGVYFVYSLYRFVRKRPNHLYARLGTSRSKVTIAILTAIMLAWWIAFDILIYFSDIFKGEDCKVTVLGWLFYSIVESVLTLYYTIYLIPVLPIFWIVYFIRHFKDIRNEYKRHKAKPRGTWRMFSWIQRGYLAVKLFMIAQWDVIAVSHRWLFFLFISIFYLSWGSSLVLWEVDMRVWYHEVLLSTITRNPEKYKSQLPARSFDPLGFWQSQ</sequence>
<accession>V2XEH8</accession>
<proteinExistence type="predicted"/>
<keyword evidence="3" id="KW-1185">Reference proteome</keyword>
<protein>
    <submittedName>
        <fullName evidence="2">Uncharacterized protein</fullName>
    </submittedName>
</protein>
<name>V2XEH8_MONRO</name>
<feature type="transmembrane region" description="Helical" evidence="1">
    <location>
        <begin position="223"/>
        <end position="241"/>
    </location>
</feature>
<feature type="transmembrane region" description="Helical" evidence="1">
    <location>
        <begin position="67"/>
        <end position="87"/>
    </location>
</feature>
<keyword evidence="1" id="KW-0472">Membrane</keyword>
<evidence type="ECO:0000256" key="1">
    <source>
        <dbReference type="SAM" id="Phobius"/>
    </source>
</evidence>
<dbReference type="OrthoDB" id="3234297at2759"/>
<dbReference type="AlphaFoldDB" id="V2XEH8"/>
<organism evidence="2 3">
    <name type="scientific">Moniliophthora roreri (strain MCA 2997)</name>
    <name type="common">Cocoa frosty pod rot fungus</name>
    <name type="synonym">Crinipellis roreri</name>
    <dbReference type="NCBI Taxonomy" id="1381753"/>
    <lineage>
        <taxon>Eukaryota</taxon>
        <taxon>Fungi</taxon>
        <taxon>Dikarya</taxon>
        <taxon>Basidiomycota</taxon>
        <taxon>Agaricomycotina</taxon>
        <taxon>Agaricomycetes</taxon>
        <taxon>Agaricomycetidae</taxon>
        <taxon>Agaricales</taxon>
        <taxon>Marasmiineae</taxon>
        <taxon>Marasmiaceae</taxon>
        <taxon>Moniliophthora</taxon>
    </lineage>
</organism>
<feature type="transmembrane region" description="Helical" evidence="1">
    <location>
        <begin position="36"/>
        <end position="55"/>
    </location>
</feature>
<dbReference type="EMBL" id="AWSO01000363">
    <property type="protein sequence ID" value="ESK91221.1"/>
    <property type="molecule type" value="Genomic_DNA"/>
</dbReference>
<dbReference type="KEGG" id="mrr:Moror_2941"/>
<keyword evidence="1" id="KW-0812">Transmembrane</keyword>
<feature type="transmembrane region" description="Helical" evidence="1">
    <location>
        <begin position="133"/>
        <end position="155"/>
    </location>
</feature>
<feature type="transmembrane region" description="Helical" evidence="1">
    <location>
        <begin position="253"/>
        <end position="273"/>
    </location>
</feature>
<feature type="transmembrane region" description="Helical" evidence="1">
    <location>
        <begin position="93"/>
        <end position="112"/>
    </location>
</feature>
<gene>
    <name evidence="2" type="ORF">Moror_2941</name>
</gene>
<evidence type="ECO:0000313" key="3">
    <source>
        <dbReference type="Proteomes" id="UP000017559"/>
    </source>
</evidence>
<dbReference type="Proteomes" id="UP000017559">
    <property type="component" value="Unassembled WGS sequence"/>
</dbReference>
<dbReference type="HOGENOM" id="CLU_052207_0_0_1"/>
<reference evidence="2 3" key="1">
    <citation type="journal article" date="2014" name="BMC Genomics">
        <title>Genome and secretome analysis of the hemibiotrophic fungal pathogen, Moniliophthora roreri, which causes frosty pod rot disease of cacao: mechanisms of the biotrophic and necrotrophic phases.</title>
        <authorList>
            <person name="Meinhardt L.W."/>
            <person name="Costa G.G.L."/>
            <person name="Thomazella D.P.T."/>
            <person name="Teixeira P.J.P.L."/>
            <person name="Carazzolle M.F."/>
            <person name="Schuster S.C."/>
            <person name="Carlson J.E."/>
            <person name="Guiltinan M.J."/>
            <person name="Mieczkowski P."/>
            <person name="Farmer A."/>
            <person name="Ramaraj T."/>
            <person name="Crozier J."/>
            <person name="Davis R.E."/>
            <person name="Shao J."/>
            <person name="Melnick R.L."/>
            <person name="Pereira G.A.G."/>
            <person name="Bailey B.A."/>
        </authorList>
    </citation>
    <scope>NUCLEOTIDE SEQUENCE [LARGE SCALE GENOMIC DNA]</scope>
    <source>
        <strain evidence="2 3">MCA 2997</strain>
    </source>
</reference>